<evidence type="ECO:0000256" key="6">
    <source>
        <dbReference type="ARBA" id="ARBA00023242"/>
    </source>
</evidence>
<dbReference type="Proteomes" id="UP001140453">
    <property type="component" value="Unassembled WGS sequence"/>
</dbReference>
<name>A0A9W9CZW4_9PEZI</name>
<dbReference type="GO" id="GO:0000976">
    <property type="term" value="F:transcription cis-regulatory region binding"/>
    <property type="evidence" value="ECO:0007669"/>
    <property type="project" value="TreeGrafter"/>
</dbReference>
<keyword evidence="10" id="KW-1185">Reference proteome</keyword>
<dbReference type="Pfam" id="PF00172">
    <property type="entry name" value="Zn_clus"/>
    <property type="match status" value="1"/>
</dbReference>
<dbReference type="Pfam" id="PF11951">
    <property type="entry name" value="Fungal_trans_2"/>
    <property type="match status" value="1"/>
</dbReference>
<sequence>MLFDDSQACRTRHVRCDERLPTCASCQKDGIDCIRTQNIRFKDTSRIGSDTPSFSETQVWVGIQRPLRYHDETLRVCQWYEDPESIDLIEDEPGMVMDGCAFPQHHDNTPGSNLSNEPLNHHVTPNSEIIQPMDSTIHDVVPDADGIKTNWHTTSGGGAIRPATRESGSQIGSHHSPDTTRSLSIYGMSPASLPVKSDPSPLTDREAILMRNYAENMALWTDIHDHGRHFETEVPRRALFHPTLRFAIFAFSSQHLNRQTQRPGTTCTEALEYYDKCLNLLIPAMSAPERHVTEEVHAAVGILRQYEEMEWDDPQLHLTGTRRIMNSMQDLDFTPGLREASAWLCLRQDTYISLVNQTPLETHLQPFLQSDCFRRSDDFAYAQRMVYHLAQVAACAFIESFATRTRRLEEAAKHIDEWYRERPSTFDPIRHVSRDLSSGRILPEIWMLLPCHVLGLQYYHIARIVLILSAPSGQKHGYEHLRETRKIETAIRNHLRYVIGLAKSNSKAENTLFTARHAIAAWGGVMRDREDREVVQQFLGHMQSTTGWNTTSLLASLHEQWNEEG</sequence>
<dbReference type="PANTHER" id="PTHR37534:SF25">
    <property type="entry name" value="ZN(II)2CYS6 TRANSCRIPTION FACTOR (EUROFUNG)"/>
    <property type="match status" value="1"/>
</dbReference>
<feature type="compositionally biased region" description="Polar residues" evidence="7">
    <location>
        <begin position="166"/>
        <end position="182"/>
    </location>
</feature>
<keyword evidence="2" id="KW-0862">Zinc</keyword>
<evidence type="ECO:0000259" key="8">
    <source>
        <dbReference type="PROSITE" id="PS50048"/>
    </source>
</evidence>
<evidence type="ECO:0000256" key="4">
    <source>
        <dbReference type="ARBA" id="ARBA00023125"/>
    </source>
</evidence>
<gene>
    <name evidence="9" type="ORF">N0V93_000081</name>
</gene>
<dbReference type="CDD" id="cd12148">
    <property type="entry name" value="fungal_TF_MHR"/>
    <property type="match status" value="1"/>
</dbReference>
<organism evidence="9 10">
    <name type="scientific">Gnomoniopsis smithogilvyi</name>
    <dbReference type="NCBI Taxonomy" id="1191159"/>
    <lineage>
        <taxon>Eukaryota</taxon>
        <taxon>Fungi</taxon>
        <taxon>Dikarya</taxon>
        <taxon>Ascomycota</taxon>
        <taxon>Pezizomycotina</taxon>
        <taxon>Sordariomycetes</taxon>
        <taxon>Sordariomycetidae</taxon>
        <taxon>Diaporthales</taxon>
        <taxon>Gnomoniaceae</taxon>
        <taxon>Gnomoniopsis</taxon>
    </lineage>
</organism>
<feature type="domain" description="Zn(2)-C6 fungal-type" evidence="8">
    <location>
        <begin position="9"/>
        <end position="35"/>
    </location>
</feature>
<keyword evidence="6" id="KW-0539">Nucleus</keyword>
<dbReference type="Gene3D" id="4.10.240.10">
    <property type="entry name" value="Zn(2)-C6 fungal-type DNA-binding domain"/>
    <property type="match status" value="1"/>
</dbReference>
<dbReference type="AlphaFoldDB" id="A0A9W9CZW4"/>
<evidence type="ECO:0000256" key="2">
    <source>
        <dbReference type="ARBA" id="ARBA00022833"/>
    </source>
</evidence>
<proteinExistence type="predicted"/>
<evidence type="ECO:0000256" key="3">
    <source>
        <dbReference type="ARBA" id="ARBA00023015"/>
    </source>
</evidence>
<evidence type="ECO:0000256" key="1">
    <source>
        <dbReference type="ARBA" id="ARBA00004123"/>
    </source>
</evidence>
<dbReference type="PROSITE" id="PS50048">
    <property type="entry name" value="ZN2_CY6_FUNGAL_2"/>
    <property type="match status" value="1"/>
</dbReference>
<comment type="caution">
    <text evidence="9">The sequence shown here is derived from an EMBL/GenBank/DDBJ whole genome shotgun (WGS) entry which is preliminary data.</text>
</comment>
<dbReference type="InterPro" id="IPR021858">
    <property type="entry name" value="Fun_TF"/>
</dbReference>
<dbReference type="InterPro" id="IPR036864">
    <property type="entry name" value="Zn2-C6_fun-type_DNA-bd_sf"/>
</dbReference>
<protein>
    <recommendedName>
        <fullName evidence="8">Zn(2)-C6 fungal-type domain-containing protein</fullName>
    </recommendedName>
</protein>
<dbReference type="OrthoDB" id="4525710at2759"/>
<evidence type="ECO:0000256" key="5">
    <source>
        <dbReference type="ARBA" id="ARBA00023163"/>
    </source>
</evidence>
<dbReference type="GO" id="GO:0008270">
    <property type="term" value="F:zinc ion binding"/>
    <property type="evidence" value="ECO:0007669"/>
    <property type="project" value="InterPro"/>
</dbReference>
<dbReference type="SUPFAM" id="SSF57701">
    <property type="entry name" value="Zn2/Cys6 DNA-binding domain"/>
    <property type="match status" value="1"/>
</dbReference>
<dbReference type="PANTHER" id="PTHR37534">
    <property type="entry name" value="TRANSCRIPTIONAL ACTIVATOR PROTEIN UGA3"/>
    <property type="match status" value="1"/>
</dbReference>
<keyword evidence="3" id="KW-0805">Transcription regulation</keyword>
<comment type="subcellular location">
    <subcellularLocation>
        <location evidence="1">Nucleus</location>
    </subcellularLocation>
</comment>
<accession>A0A9W9CZW4</accession>
<feature type="region of interest" description="Disordered" evidence="7">
    <location>
        <begin position="151"/>
        <end position="182"/>
    </location>
</feature>
<dbReference type="GO" id="GO:0045944">
    <property type="term" value="P:positive regulation of transcription by RNA polymerase II"/>
    <property type="evidence" value="ECO:0007669"/>
    <property type="project" value="TreeGrafter"/>
</dbReference>
<dbReference type="GO" id="GO:0000981">
    <property type="term" value="F:DNA-binding transcription factor activity, RNA polymerase II-specific"/>
    <property type="evidence" value="ECO:0007669"/>
    <property type="project" value="InterPro"/>
</dbReference>
<dbReference type="GO" id="GO:0005634">
    <property type="term" value="C:nucleus"/>
    <property type="evidence" value="ECO:0007669"/>
    <property type="project" value="UniProtKB-SubCell"/>
</dbReference>
<evidence type="ECO:0000313" key="9">
    <source>
        <dbReference type="EMBL" id="KAJ4395867.1"/>
    </source>
</evidence>
<dbReference type="CDD" id="cd00067">
    <property type="entry name" value="GAL4"/>
    <property type="match status" value="1"/>
</dbReference>
<dbReference type="InterPro" id="IPR001138">
    <property type="entry name" value="Zn2Cys6_DnaBD"/>
</dbReference>
<dbReference type="EMBL" id="JAPEVB010000001">
    <property type="protein sequence ID" value="KAJ4395867.1"/>
    <property type="molecule type" value="Genomic_DNA"/>
</dbReference>
<evidence type="ECO:0000256" key="7">
    <source>
        <dbReference type="SAM" id="MobiDB-lite"/>
    </source>
</evidence>
<reference evidence="9" key="1">
    <citation type="submission" date="2022-10" db="EMBL/GenBank/DDBJ databases">
        <title>Tapping the CABI collections for fungal endophytes: first genome assemblies for Collariella, Neodidymelliopsis, Ascochyta clinopodiicola, Didymella pomorum, Didymosphaeria variabile, Neocosmospora piperis and Neocucurbitaria cava.</title>
        <authorList>
            <person name="Hill R."/>
        </authorList>
    </citation>
    <scope>NUCLEOTIDE SEQUENCE</scope>
    <source>
        <strain evidence="9">IMI 355082</strain>
    </source>
</reference>
<keyword evidence="5" id="KW-0804">Transcription</keyword>
<evidence type="ECO:0000313" key="10">
    <source>
        <dbReference type="Proteomes" id="UP001140453"/>
    </source>
</evidence>
<keyword evidence="4" id="KW-0238">DNA-binding</keyword>